<keyword evidence="6 7" id="KW-0961">Cell wall biogenesis/degradation</keyword>
<dbReference type="EC" id="4.2.2.29" evidence="7"/>
<evidence type="ECO:0000313" key="8">
    <source>
        <dbReference type="EMBL" id="KKU91206.1"/>
    </source>
</evidence>
<dbReference type="GO" id="GO:0071555">
    <property type="term" value="P:cell wall organization"/>
    <property type="evidence" value="ECO:0007669"/>
    <property type="project" value="UniProtKB-KW"/>
</dbReference>
<dbReference type="PANTHER" id="PTHR30518">
    <property type="entry name" value="ENDOLYTIC MUREIN TRANSGLYCOSYLASE"/>
    <property type="match status" value="1"/>
</dbReference>
<comment type="caution">
    <text evidence="8">The sequence shown here is derived from an EMBL/GenBank/DDBJ whole genome shotgun (WGS) entry which is preliminary data.</text>
</comment>
<evidence type="ECO:0000256" key="5">
    <source>
        <dbReference type="ARBA" id="ARBA00023239"/>
    </source>
</evidence>
<comment type="subcellular location">
    <subcellularLocation>
        <location evidence="7">Cell membrane</location>
        <topology evidence="7">Single-pass membrane protein</topology>
    </subcellularLocation>
</comment>
<dbReference type="NCBIfam" id="TIGR00247">
    <property type="entry name" value="endolytic transglycosylase MltG"/>
    <property type="match status" value="1"/>
</dbReference>
<keyword evidence="1 7" id="KW-1003">Cell membrane</keyword>
<dbReference type="GO" id="GO:0008932">
    <property type="term" value="F:lytic endotransglycosylase activity"/>
    <property type="evidence" value="ECO:0007669"/>
    <property type="project" value="UniProtKB-UniRule"/>
</dbReference>
<keyword evidence="3 7" id="KW-1133">Transmembrane helix</keyword>
<dbReference type="PANTHER" id="PTHR30518:SF2">
    <property type="entry name" value="ENDOLYTIC MUREIN TRANSGLYCOSYLASE"/>
    <property type="match status" value="1"/>
</dbReference>
<accession>A0A0G1UAJ9</accession>
<sequence length="339" mass="37537">MNPPEIKRGLFNFRFLGVMGAILIFIFVVAYFFYGLQPNSANAGFVQFKIVKGEGFREIGARLSQSALIKSISIFKIYSLISGRVQKFQPGLYELSGTMSLPHIVGILTSGGKNEVTVMIPEGSTLRDIDSMLSSAGVLNAGGLINFPIQVLAEKHSYLASVASLEGFIFPDTYRFQFNSSSSDVVGKFLDNFESKAWTFLQNQKDWYRTLILASYLEREVPDFADRQIVAGILLKRLKIGMPFQVDATLSYAKCGGVFRNCANPVVSVKDLAFPSPYNTYLHFGWTPTPIVNPGQEAIQAALTPKTSPYLYYLSASGSGDTIYARTLNEQNINRAKYL</sequence>
<dbReference type="Proteomes" id="UP000034956">
    <property type="component" value="Unassembled WGS sequence"/>
</dbReference>
<dbReference type="HAMAP" id="MF_02065">
    <property type="entry name" value="MltG"/>
    <property type="match status" value="1"/>
</dbReference>
<reference evidence="8 9" key="1">
    <citation type="journal article" date="2015" name="Nature">
        <title>rRNA introns, odd ribosomes, and small enigmatic genomes across a large radiation of phyla.</title>
        <authorList>
            <person name="Brown C.T."/>
            <person name="Hug L.A."/>
            <person name="Thomas B.C."/>
            <person name="Sharon I."/>
            <person name="Castelle C.J."/>
            <person name="Singh A."/>
            <person name="Wilkins M.J."/>
            <person name="Williams K.H."/>
            <person name="Banfield J.F."/>
        </authorList>
    </citation>
    <scope>NUCLEOTIDE SEQUENCE [LARGE SCALE GENOMIC DNA]</scope>
</reference>
<protein>
    <recommendedName>
        <fullName evidence="7">Endolytic murein transglycosylase</fullName>
        <ecNumber evidence="7">4.2.2.29</ecNumber>
    </recommendedName>
    <alternativeName>
        <fullName evidence="7">Peptidoglycan lytic transglycosylase</fullName>
    </alternativeName>
    <alternativeName>
        <fullName evidence="7">Peptidoglycan polymerization terminase</fullName>
    </alternativeName>
</protein>
<dbReference type="Gene3D" id="3.30.1490.480">
    <property type="entry name" value="Endolytic murein transglycosylase"/>
    <property type="match status" value="1"/>
</dbReference>
<comment type="similarity">
    <text evidence="7">Belongs to the transglycosylase MltG family.</text>
</comment>
<dbReference type="InterPro" id="IPR003770">
    <property type="entry name" value="MLTG-like"/>
</dbReference>
<evidence type="ECO:0000256" key="7">
    <source>
        <dbReference type="HAMAP-Rule" id="MF_02065"/>
    </source>
</evidence>
<dbReference type="AlphaFoldDB" id="A0A0G1UAJ9"/>
<keyword evidence="4 7" id="KW-0472">Membrane</keyword>
<keyword evidence="5 7" id="KW-0456">Lyase</keyword>
<dbReference type="EMBL" id="LCPF01000003">
    <property type="protein sequence ID" value="KKU91206.1"/>
    <property type="molecule type" value="Genomic_DNA"/>
</dbReference>
<organism evidence="8 9">
    <name type="scientific">Candidatus Jorgensenbacteria bacterium GW2011_GWA1_48_11</name>
    <dbReference type="NCBI Taxonomy" id="1618660"/>
    <lineage>
        <taxon>Bacteria</taxon>
        <taxon>Candidatus Joergenseniibacteriota</taxon>
    </lineage>
</organism>
<gene>
    <name evidence="7" type="primary">mltG</name>
    <name evidence="8" type="ORF">UY23_C0003G0044</name>
</gene>
<dbReference type="Pfam" id="PF02618">
    <property type="entry name" value="YceG"/>
    <property type="match status" value="1"/>
</dbReference>
<name>A0A0G1UAJ9_9BACT</name>
<dbReference type="GO" id="GO:0005886">
    <property type="term" value="C:plasma membrane"/>
    <property type="evidence" value="ECO:0007669"/>
    <property type="project" value="UniProtKB-SubCell"/>
</dbReference>
<evidence type="ECO:0000256" key="2">
    <source>
        <dbReference type="ARBA" id="ARBA00022692"/>
    </source>
</evidence>
<comment type="catalytic activity">
    <reaction evidence="7">
        <text>a peptidoglycan chain = a peptidoglycan chain with N-acetyl-1,6-anhydromuramyl-[peptide] at the reducing end + a peptidoglycan chain with N-acetylglucosamine at the non-reducing end.</text>
        <dbReference type="EC" id="4.2.2.29"/>
    </reaction>
</comment>
<keyword evidence="2 7" id="KW-0812">Transmembrane</keyword>
<proteinExistence type="inferred from homology"/>
<evidence type="ECO:0000313" key="9">
    <source>
        <dbReference type="Proteomes" id="UP000034956"/>
    </source>
</evidence>
<evidence type="ECO:0000256" key="6">
    <source>
        <dbReference type="ARBA" id="ARBA00023316"/>
    </source>
</evidence>
<evidence type="ECO:0000256" key="3">
    <source>
        <dbReference type="ARBA" id="ARBA00022989"/>
    </source>
</evidence>
<evidence type="ECO:0000256" key="4">
    <source>
        <dbReference type="ARBA" id="ARBA00023136"/>
    </source>
</evidence>
<feature type="transmembrane region" description="Helical" evidence="7">
    <location>
        <begin position="12"/>
        <end position="34"/>
    </location>
</feature>
<evidence type="ECO:0000256" key="1">
    <source>
        <dbReference type="ARBA" id="ARBA00022475"/>
    </source>
</evidence>
<feature type="site" description="Important for catalytic activity" evidence="7">
    <location>
        <position position="220"/>
    </location>
</feature>
<comment type="function">
    <text evidence="7">Functions as a peptidoglycan terminase that cleaves nascent peptidoglycan strands endolytically to terminate their elongation.</text>
</comment>
<dbReference type="GO" id="GO:0009252">
    <property type="term" value="P:peptidoglycan biosynthetic process"/>
    <property type="evidence" value="ECO:0007669"/>
    <property type="project" value="UniProtKB-UniRule"/>
</dbReference>